<dbReference type="AlphaFoldDB" id="A0A1R0KDE7"/>
<protein>
    <submittedName>
        <fullName evidence="2">Uncharacterized protein</fullName>
    </submittedName>
</protein>
<organism evidence="2 3">
    <name type="scientific">Amycolatopsis coloradensis</name>
    <dbReference type="NCBI Taxonomy" id="76021"/>
    <lineage>
        <taxon>Bacteria</taxon>
        <taxon>Bacillati</taxon>
        <taxon>Actinomycetota</taxon>
        <taxon>Actinomycetes</taxon>
        <taxon>Pseudonocardiales</taxon>
        <taxon>Pseudonocardiaceae</taxon>
        <taxon>Amycolatopsis</taxon>
    </lineage>
</organism>
<dbReference type="STRING" id="76021.BS329_41310"/>
<evidence type="ECO:0000313" key="2">
    <source>
        <dbReference type="EMBL" id="OLZ42849.1"/>
    </source>
</evidence>
<comment type="caution">
    <text evidence="2">The sequence shown here is derived from an EMBL/GenBank/DDBJ whole genome shotgun (WGS) entry which is preliminary data.</text>
</comment>
<evidence type="ECO:0000256" key="1">
    <source>
        <dbReference type="SAM" id="MobiDB-lite"/>
    </source>
</evidence>
<feature type="region of interest" description="Disordered" evidence="1">
    <location>
        <begin position="19"/>
        <end position="43"/>
    </location>
</feature>
<proteinExistence type="predicted"/>
<evidence type="ECO:0000313" key="3">
    <source>
        <dbReference type="Proteomes" id="UP000187486"/>
    </source>
</evidence>
<reference evidence="2 3" key="1">
    <citation type="submission" date="2016-01" db="EMBL/GenBank/DDBJ databases">
        <title>Amycolatopsis coloradensis genome sequencing and assembly.</title>
        <authorList>
            <person name="Mayilraj S."/>
        </authorList>
    </citation>
    <scope>NUCLEOTIDE SEQUENCE [LARGE SCALE GENOMIC DNA]</scope>
    <source>
        <strain evidence="2 3">DSM 44225</strain>
    </source>
</reference>
<keyword evidence="3" id="KW-1185">Reference proteome</keyword>
<name>A0A1R0KDE7_9PSEU</name>
<dbReference type="Proteomes" id="UP000187486">
    <property type="component" value="Unassembled WGS sequence"/>
</dbReference>
<dbReference type="EMBL" id="MQUQ01000046">
    <property type="protein sequence ID" value="OLZ42849.1"/>
    <property type="molecule type" value="Genomic_DNA"/>
</dbReference>
<sequence length="83" mass="9163">MTASPRFWTISRTRTRPARHRPCLDDLSHSTALSPASATGAPGIARDDHALLAQLHSRVRGVHDPARHRQLVGRRGEDVLVLL</sequence>
<gene>
    <name evidence="2" type="ORF">BS329_41310</name>
</gene>
<accession>A0A1R0KDE7</accession>